<evidence type="ECO:0000313" key="1">
    <source>
        <dbReference type="EMBL" id="DAD72436.1"/>
    </source>
</evidence>
<dbReference type="InterPro" id="IPR013783">
    <property type="entry name" value="Ig-like_fold"/>
</dbReference>
<accession>A0A8S5LQY3</accession>
<reference evidence="1" key="1">
    <citation type="journal article" date="2021" name="Proc. Natl. Acad. Sci. U.S.A.">
        <title>A Catalog of Tens of Thousands of Viruses from Human Metagenomes Reveals Hidden Associations with Chronic Diseases.</title>
        <authorList>
            <person name="Tisza M.J."/>
            <person name="Buck C.B."/>
        </authorList>
    </citation>
    <scope>NUCLEOTIDE SEQUENCE</scope>
    <source>
        <strain evidence="1">CtfJc17</strain>
    </source>
</reference>
<protein>
    <submittedName>
        <fullName evidence="1">Cellulase</fullName>
    </submittedName>
</protein>
<dbReference type="Gene3D" id="2.60.40.10">
    <property type="entry name" value="Immunoglobulins"/>
    <property type="match status" value="3"/>
</dbReference>
<name>A0A8S5LQY3_9CAUD</name>
<sequence>MGEIATWSAVKTKVGLGKDSNECPTKAELLALSPTGTGESYIGLEISNASSYGDNETIQLSDIHKVTYKYTLALTNKTLNFTALGGAPTPAGFDLVTQKQKYLDGVAQSGVIPVSYNLSAHPDWIYSENGLKATENLNTQERYGSVTFTQAESGKSIDGAVSQAAASQRFEYTFSSKYPGINFNALGGISSANKILDMTSTRQEYRNNHTYGNLVQISFTNTGLPSWLINTNESWSAQENKSLSSRSHSMTYTQNESGKKFTVTFNQAAGTQTYGDITINPTSGIADIPAAGGTSGVFTYSYSQPWGWNGKTNDGGTITSGATVNWSNAISGSNLGTTQKARTRLGSRTLTLSQNGKSASKSVDVYQAANQIVNVTQGAWVVSIFANPTTLTEQGGTSEINAGARAPRINHWSSGATSSAPAEFGTPTLSIPTAVTGFSLFGNILTVAENPTPNPRSVVVRATMGTVYKEVTVTQSAYVVTWNYYFTVSPSVLTFASGGETKYVTVSSYRQKVINGVETTTREDVSWTVITRSSGFHTLRDKVAADPNPSNGSRTGIATYTQEGSNKYVEVDLAQAAPKVNTLTLKLSPSGMSLVTLYVFRITPQTQGAPNSPSTYPAPFFSGTGTQAQFQWNNNRGLEVLDPDTGYKVFAHAGDSLNIAVKNWQNDTWANFMVIVLQDNNQTIQAPI</sequence>
<dbReference type="EMBL" id="BK015898">
    <property type="protein sequence ID" value="DAD72436.1"/>
    <property type="molecule type" value="Genomic_DNA"/>
</dbReference>
<organism evidence="1">
    <name type="scientific">Myoviridae sp. ctfJc17</name>
    <dbReference type="NCBI Taxonomy" id="2827612"/>
    <lineage>
        <taxon>Viruses</taxon>
        <taxon>Duplodnaviria</taxon>
        <taxon>Heunggongvirae</taxon>
        <taxon>Uroviricota</taxon>
        <taxon>Caudoviricetes</taxon>
    </lineage>
</organism>
<proteinExistence type="predicted"/>